<comment type="caution">
    <text evidence="3">The sequence shown here is derived from an EMBL/GenBank/DDBJ whole genome shotgun (WGS) entry which is preliminary data.</text>
</comment>
<accession>A0A2G8R250</accession>
<sequence length="67" mass="7771">MIKADTESWTPQPQRSVRRRSTACRFMPSSMRTNPDFGYESAITVLFTLRLMLIVVFYVRRIGKAVS</sequence>
<dbReference type="Proteomes" id="UP000231259">
    <property type="component" value="Unassembled WGS sequence"/>
</dbReference>
<gene>
    <name evidence="3" type="ORF">P775_25895</name>
</gene>
<keyword evidence="2" id="KW-0472">Membrane</keyword>
<evidence type="ECO:0000313" key="3">
    <source>
        <dbReference type="EMBL" id="PIL15614.1"/>
    </source>
</evidence>
<name>A0A2G8R250_9RHOB</name>
<evidence type="ECO:0000256" key="2">
    <source>
        <dbReference type="SAM" id="Phobius"/>
    </source>
</evidence>
<dbReference type="EMBL" id="AWWI01000176">
    <property type="protein sequence ID" value="PIL15614.1"/>
    <property type="molecule type" value="Genomic_DNA"/>
</dbReference>
<evidence type="ECO:0000313" key="4">
    <source>
        <dbReference type="Proteomes" id="UP000231259"/>
    </source>
</evidence>
<keyword evidence="2" id="KW-1133">Transmembrane helix</keyword>
<protein>
    <submittedName>
        <fullName evidence="3">Uncharacterized protein</fullName>
    </submittedName>
</protein>
<keyword evidence="4" id="KW-1185">Reference proteome</keyword>
<feature type="transmembrane region" description="Helical" evidence="2">
    <location>
        <begin position="37"/>
        <end position="59"/>
    </location>
</feature>
<proteinExistence type="predicted"/>
<dbReference type="AlphaFoldDB" id="A0A2G8R250"/>
<evidence type="ECO:0000256" key="1">
    <source>
        <dbReference type="SAM" id="MobiDB-lite"/>
    </source>
</evidence>
<reference evidence="3 4" key="1">
    <citation type="submission" date="2013-09" db="EMBL/GenBank/DDBJ databases">
        <title>Genome sequencing of Phaeobacter antarcticus sp. nov. SM1211.</title>
        <authorList>
            <person name="Zhang X.-Y."/>
            <person name="Liu C."/>
            <person name="Chen X.-L."/>
            <person name="Xie B.-B."/>
            <person name="Qin Q.-L."/>
            <person name="Rong J.-C."/>
            <person name="Zhang Y.-Z."/>
        </authorList>
    </citation>
    <scope>NUCLEOTIDE SEQUENCE [LARGE SCALE GENOMIC DNA]</scope>
    <source>
        <strain evidence="3 4">SM1211</strain>
    </source>
</reference>
<feature type="region of interest" description="Disordered" evidence="1">
    <location>
        <begin position="1"/>
        <end position="21"/>
    </location>
</feature>
<keyword evidence="2" id="KW-0812">Transmembrane</keyword>
<organism evidence="3 4">
    <name type="scientific">Puniceibacterium antarcticum</name>
    <dbReference type="NCBI Taxonomy" id="1206336"/>
    <lineage>
        <taxon>Bacteria</taxon>
        <taxon>Pseudomonadati</taxon>
        <taxon>Pseudomonadota</taxon>
        <taxon>Alphaproteobacteria</taxon>
        <taxon>Rhodobacterales</taxon>
        <taxon>Paracoccaceae</taxon>
        <taxon>Puniceibacterium</taxon>
    </lineage>
</organism>